<dbReference type="SUPFAM" id="SSF52200">
    <property type="entry name" value="Toll/Interleukin receptor TIR domain"/>
    <property type="match status" value="1"/>
</dbReference>
<keyword evidence="1" id="KW-1133">Transmembrane helix</keyword>
<comment type="caution">
    <text evidence="3">The sequence shown here is derived from an EMBL/GenBank/DDBJ whole genome shotgun (WGS) entry which is preliminary data.</text>
</comment>
<dbReference type="PROSITE" id="PS50104">
    <property type="entry name" value="TIR"/>
    <property type="match status" value="1"/>
</dbReference>
<keyword evidence="4" id="KW-1185">Reference proteome</keyword>
<dbReference type="EMBL" id="BAABBM010000001">
    <property type="protein sequence ID" value="GAA3890984.1"/>
    <property type="molecule type" value="Genomic_DNA"/>
</dbReference>
<sequence length="662" mass="71474">MGRAVNEQWSAVSEEDPASAPVFISYATADRTEALKVCKAIERRGTKCWISMRDVPPGANYQEAIVQALRTARAVVLIFSEAANASDEIKKELSLASRYRVPVIALRLKDIDPSDAFAYELSTRQWIDAFDGWDKSIDLLVSRIAQTSRADKATARFAGPSARGVGFLSHRSTVLAATIVVLALLIAAGASWWLRPSPAAAHSMTIRLAGFKPLSADLPATIRDSVDAEIAAAFNADGVVGVSTASAPTPGAGPAYALGGTIERDGDTIRVITRLTNERSGANLWTDNFNYDGKEASRVPRHIAVDAGNVVRCGLFGASTYGKTLPDAVLRDYLQFCQGHWNPNLSEGRKALIPARRVVAAVPDFSWGWAGVAGAYWKVAMNADNSRLAEEARASGRQAADRAVAIDSKNSEALYIKSMLVDRNDWTSREDLLRRAVAARRLDCGCEHHQYGWMLANVGRITEAVDQLRQGDDMLALYVYTPLTLADALVAAGKTEEAKLFFDAAIDLAPDSGFAQSLAAYKATQIGDVDLLVDPKLPLSPELRDALVKGYRAAPAQNAGAKAQAVQTLLALPEDQQNDAVALLLGRLGADHEAFRVAARLAAKEEYPGPSLFWYRSMRGTLSDPGFPAVAKQLGLMSYWAASHTKPDVCRETRPPPFCGMI</sequence>
<evidence type="ECO:0000313" key="4">
    <source>
        <dbReference type="Proteomes" id="UP001500827"/>
    </source>
</evidence>
<reference evidence="4" key="1">
    <citation type="journal article" date="2019" name="Int. J. Syst. Evol. Microbiol.">
        <title>The Global Catalogue of Microorganisms (GCM) 10K type strain sequencing project: providing services to taxonomists for standard genome sequencing and annotation.</title>
        <authorList>
            <consortium name="The Broad Institute Genomics Platform"/>
            <consortium name="The Broad Institute Genome Sequencing Center for Infectious Disease"/>
            <person name="Wu L."/>
            <person name="Ma J."/>
        </authorList>
    </citation>
    <scope>NUCLEOTIDE SEQUENCE [LARGE SCALE GENOMIC DNA]</scope>
    <source>
        <strain evidence="4">JCM 17543</strain>
    </source>
</reference>
<dbReference type="Proteomes" id="UP001500827">
    <property type="component" value="Unassembled WGS sequence"/>
</dbReference>
<dbReference type="InterPro" id="IPR035897">
    <property type="entry name" value="Toll_tir_struct_dom_sf"/>
</dbReference>
<dbReference type="RefSeq" id="WP_344698363.1">
    <property type="nucleotide sequence ID" value="NZ_BAABBM010000001.1"/>
</dbReference>
<dbReference type="Gene3D" id="3.40.50.10140">
    <property type="entry name" value="Toll/interleukin-1 receptor homology (TIR) domain"/>
    <property type="match status" value="1"/>
</dbReference>
<dbReference type="SUPFAM" id="SSF48452">
    <property type="entry name" value="TPR-like"/>
    <property type="match status" value="1"/>
</dbReference>
<gene>
    <name evidence="3" type="ORF">GCM10022276_07620</name>
</gene>
<dbReference type="Pfam" id="PF13676">
    <property type="entry name" value="TIR_2"/>
    <property type="match status" value="1"/>
</dbReference>
<name>A0ABP7L1L0_9SPHN</name>
<accession>A0ABP7L1L0</accession>
<evidence type="ECO:0000256" key="1">
    <source>
        <dbReference type="SAM" id="Phobius"/>
    </source>
</evidence>
<feature type="domain" description="TIR" evidence="2">
    <location>
        <begin position="18"/>
        <end position="152"/>
    </location>
</feature>
<dbReference type="InterPro" id="IPR011990">
    <property type="entry name" value="TPR-like_helical_dom_sf"/>
</dbReference>
<evidence type="ECO:0000259" key="2">
    <source>
        <dbReference type="PROSITE" id="PS50104"/>
    </source>
</evidence>
<evidence type="ECO:0000313" key="3">
    <source>
        <dbReference type="EMBL" id="GAA3890984.1"/>
    </source>
</evidence>
<proteinExistence type="predicted"/>
<dbReference type="InterPro" id="IPR000157">
    <property type="entry name" value="TIR_dom"/>
</dbReference>
<keyword evidence="1" id="KW-0812">Transmembrane</keyword>
<feature type="transmembrane region" description="Helical" evidence="1">
    <location>
        <begin position="173"/>
        <end position="194"/>
    </location>
</feature>
<organism evidence="3 4">
    <name type="scientific">Sphingomonas limnosediminicola</name>
    <dbReference type="NCBI Taxonomy" id="940133"/>
    <lineage>
        <taxon>Bacteria</taxon>
        <taxon>Pseudomonadati</taxon>
        <taxon>Pseudomonadota</taxon>
        <taxon>Alphaproteobacteria</taxon>
        <taxon>Sphingomonadales</taxon>
        <taxon>Sphingomonadaceae</taxon>
        <taxon>Sphingomonas</taxon>
    </lineage>
</organism>
<dbReference type="Gene3D" id="1.25.40.10">
    <property type="entry name" value="Tetratricopeptide repeat domain"/>
    <property type="match status" value="1"/>
</dbReference>
<protein>
    <recommendedName>
        <fullName evidence="2">TIR domain-containing protein</fullName>
    </recommendedName>
</protein>
<keyword evidence="1" id="KW-0472">Membrane</keyword>